<dbReference type="NCBIfam" id="TIGR00010">
    <property type="entry name" value="YchF/TatD family DNA exonuclease"/>
    <property type="match status" value="1"/>
</dbReference>
<protein>
    <submittedName>
        <fullName evidence="3">TatD family hydrolase</fullName>
    </submittedName>
</protein>
<dbReference type="InterPro" id="IPR001130">
    <property type="entry name" value="TatD-like"/>
</dbReference>
<dbReference type="CDD" id="cd01310">
    <property type="entry name" value="TatD_DNAse"/>
    <property type="match status" value="1"/>
</dbReference>
<keyword evidence="1" id="KW-0479">Metal-binding</keyword>
<comment type="caution">
    <text evidence="3">The sequence shown here is derived from an EMBL/GenBank/DDBJ whole genome shotgun (WGS) entry which is preliminary data.</text>
</comment>
<dbReference type="PANTHER" id="PTHR46124:SF2">
    <property type="entry name" value="D-AMINOACYL-TRNA DEACYLASE"/>
    <property type="match status" value="1"/>
</dbReference>
<dbReference type="InterPro" id="IPR015991">
    <property type="entry name" value="TatD/YcfH-like"/>
</dbReference>
<evidence type="ECO:0000313" key="4">
    <source>
        <dbReference type="Proteomes" id="UP001144612"/>
    </source>
</evidence>
<dbReference type="GO" id="GO:0016787">
    <property type="term" value="F:hydrolase activity"/>
    <property type="evidence" value="ECO:0007669"/>
    <property type="project" value="UniProtKB-KW"/>
</dbReference>
<evidence type="ECO:0000256" key="2">
    <source>
        <dbReference type="ARBA" id="ARBA00022801"/>
    </source>
</evidence>
<dbReference type="SUPFAM" id="SSF51556">
    <property type="entry name" value="Metallo-dependent hydrolases"/>
    <property type="match status" value="1"/>
</dbReference>
<evidence type="ECO:0000313" key="3">
    <source>
        <dbReference type="EMBL" id="MCY6959202.1"/>
    </source>
</evidence>
<proteinExistence type="predicted"/>
<reference evidence="3" key="1">
    <citation type="submission" date="2022-12" db="EMBL/GenBank/DDBJ databases">
        <title>Clostridium sp. nov., isolated from industrial wastewater.</title>
        <authorList>
            <person name="Jiayan W."/>
        </authorList>
    </citation>
    <scope>NUCLEOTIDE SEQUENCE</scope>
    <source>
        <strain evidence="3">ZC22-4</strain>
    </source>
</reference>
<keyword evidence="4" id="KW-1185">Reference proteome</keyword>
<dbReference type="Pfam" id="PF01026">
    <property type="entry name" value="TatD_DNase"/>
    <property type="match status" value="1"/>
</dbReference>
<evidence type="ECO:0000256" key="1">
    <source>
        <dbReference type="ARBA" id="ARBA00022723"/>
    </source>
</evidence>
<dbReference type="InterPro" id="IPR018228">
    <property type="entry name" value="DNase_TatD-rel_CS"/>
</dbReference>
<dbReference type="PANTHER" id="PTHR46124">
    <property type="entry name" value="D-AMINOACYL-TRNA DEACYLASE"/>
    <property type="match status" value="1"/>
</dbReference>
<dbReference type="EMBL" id="JAPQFJ010000011">
    <property type="protein sequence ID" value="MCY6959202.1"/>
    <property type="molecule type" value="Genomic_DNA"/>
</dbReference>
<accession>A0ABT4DA91</accession>
<dbReference type="PIRSF" id="PIRSF005902">
    <property type="entry name" value="DNase_TatD"/>
    <property type="match status" value="1"/>
</dbReference>
<name>A0ABT4DA91_9CLOT</name>
<organism evidence="3 4">
    <name type="scientific">Clostridium brassicae</name>
    <dbReference type="NCBI Taxonomy" id="2999072"/>
    <lineage>
        <taxon>Bacteria</taxon>
        <taxon>Bacillati</taxon>
        <taxon>Bacillota</taxon>
        <taxon>Clostridia</taxon>
        <taxon>Eubacteriales</taxon>
        <taxon>Clostridiaceae</taxon>
        <taxon>Clostridium</taxon>
    </lineage>
</organism>
<gene>
    <name evidence="3" type="ORF">OW729_11360</name>
</gene>
<dbReference type="InterPro" id="IPR032466">
    <property type="entry name" value="Metal_Hydrolase"/>
</dbReference>
<keyword evidence="2 3" id="KW-0378">Hydrolase</keyword>
<dbReference type="PROSITE" id="PS01091">
    <property type="entry name" value="TATD_3"/>
    <property type="match status" value="1"/>
</dbReference>
<sequence>MIFDSHAHYDDESFNEDRESVIKELMKNGIVGVLNCGASAKGMRDSVKLAEKYDIFYAAVGIHPENAYEFTDEVIDEIKKFAKEDKVKAIGEIGLDYYWEENPPKDVQKKAFRKQMEIAKELNLPVIIHDREAHKDTLEIMKEFPEVKGVVHCFSGSVEFARECLRLGYYIGFTGVVTFKNARKILEVAGEVPLDRILVETDCPYMAPVPYRGKRNRSEYIEYIIEKIAEIKQISIEDIQHITIDNVKNMLNI</sequence>
<dbReference type="Gene3D" id="3.20.20.140">
    <property type="entry name" value="Metal-dependent hydrolases"/>
    <property type="match status" value="1"/>
</dbReference>
<dbReference type="Proteomes" id="UP001144612">
    <property type="component" value="Unassembled WGS sequence"/>
</dbReference>
<dbReference type="RefSeq" id="WP_268061715.1">
    <property type="nucleotide sequence ID" value="NZ_JAPQFJ010000011.1"/>
</dbReference>